<dbReference type="EMBL" id="AP009044">
    <property type="protein sequence ID" value="BAF55340.1"/>
    <property type="molecule type" value="Genomic_DNA"/>
</dbReference>
<gene>
    <name evidence="2" type="ordered locus">cgR_2335</name>
</gene>
<accession>A0AB72VD23</accession>
<protein>
    <submittedName>
        <fullName evidence="2">Uncharacterized protein</fullName>
    </submittedName>
</protein>
<dbReference type="KEGG" id="cgt:cgR_2335"/>
<reference evidence="2" key="1">
    <citation type="journal article" date="2007" name="Microbiology">
        <title>Comparative analysis of the Corynebacterium glutamicum group and complete genome sequence of strain R.</title>
        <authorList>
            <person name="Yukawa H."/>
            <person name="Omumasaba C.A."/>
            <person name="Nonaka H."/>
            <person name="Kos P."/>
            <person name="Okai N."/>
            <person name="Suzuki N."/>
            <person name="Suda M."/>
            <person name="Tsuge Y."/>
            <person name="Watanabe J."/>
            <person name="Ikeda Y."/>
            <person name="Vertes A.A."/>
            <person name="Inui M."/>
        </authorList>
    </citation>
    <scope>NUCLEOTIDE SEQUENCE</scope>
    <source>
        <strain evidence="2">R</strain>
    </source>
</reference>
<sequence>MVANLTFSDATLIRLVLRSSRDTGSQLSTRQPYRLVAALPPARSLKGSSRMLIQNGPKNLADQSHSSPSQENFYSLNQENRKSCCFSTPPSTPRQALRVAPLGHRNENQRDRSDPKCI</sequence>
<evidence type="ECO:0000256" key="1">
    <source>
        <dbReference type="SAM" id="MobiDB-lite"/>
    </source>
</evidence>
<feature type="compositionally biased region" description="Polar residues" evidence="1">
    <location>
        <begin position="61"/>
        <end position="78"/>
    </location>
</feature>
<name>A0AB72VD23_CORGB</name>
<dbReference type="AlphaFoldDB" id="A0AB72VD23"/>
<evidence type="ECO:0000313" key="2">
    <source>
        <dbReference type="EMBL" id="BAF55340.1"/>
    </source>
</evidence>
<proteinExistence type="predicted"/>
<feature type="compositionally biased region" description="Basic and acidic residues" evidence="1">
    <location>
        <begin position="104"/>
        <end position="118"/>
    </location>
</feature>
<organism evidence="2">
    <name type="scientific">Corynebacterium glutamicum (strain R)</name>
    <dbReference type="NCBI Taxonomy" id="340322"/>
    <lineage>
        <taxon>Bacteria</taxon>
        <taxon>Bacillati</taxon>
        <taxon>Actinomycetota</taxon>
        <taxon>Actinomycetes</taxon>
        <taxon>Mycobacteriales</taxon>
        <taxon>Corynebacteriaceae</taxon>
        <taxon>Corynebacterium</taxon>
    </lineage>
</organism>
<dbReference type="Proteomes" id="UP000006698">
    <property type="component" value="Chromosome"/>
</dbReference>
<feature type="region of interest" description="Disordered" evidence="1">
    <location>
        <begin position="47"/>
        <end position="118"/>
    </location>
</feature>